<dbReference type="InterPro" id="IPR040442">
    <property type="entry name" value="Pyrv_kinase-like_dom_sf"/>
</dbReference>
<dbReference type="SUPFAM" id="SSF51621">
    <property type="entry name" value="Phosphoenolpyruvate/pyruvate domain"/>
    <property type="match status" value="1"/>
</dbReference>
<dbReference type="RefSeq" id="WP_220204633.1">
    <property type="nucleotide sequence ID" value="NZ_BNJK01000001.1"/>
</dbReference>
<gene>
    <name evidence="1" type="ORF">KSF_039140</name>
</gene>
<dbReference type="InterPro" id="IPR015813">
    <property type="entry name" value="Pyrv/PenolPyrv_kinase-like_dom"/>
</dbReference>
<accession>A0A8J3IFX3</accession>
<dbReference type="EMBL" id="BNJK01000001">
    <property type="protein sequence ID" value="GHO93866.1"/>
    <property type="molecule type" value="Genomic_DNA"/>
</dbReference>
<evidence type="ECO:0000313" key="1">
    <source>
        <dbReference type="EMBL" id="GHO93866.1"/>
    </source>
</evidence>
<keyword evidence="2" id="KW-1185">Reference proteome</keyword>
<protein>
    <submittedName>
        <fullName evidence="1">Isocitrate lyase-family enzyme</fullName>
    </submittedName>
</protein>
<proteinExistence type="predicted"/>
<dbReference type="Proteomes" id="UP000597444">
    <property type="component" value="Unassembled WGS sequence"/>
</dbReference>
<dbReference type="Gene3D" id="3.20.20.60">
    <property type="entry name" value="Phosphoenolpyruvate-binding domains"/>
    <property type="match status" value="1"/>
</dbReference>
<dbReference type="InterPro" id="IPR039556">
    <property type="entry name" value="ICL/PEPM"/>
</dbReference>
<evidence type="ECO:0000313" key="2">
    <source>
        <dbReference type="Proteomes" id="UP000597444"/>
    </source>
</evidence>
<dbReference type="PANTHER" id="PTHR42905">
    <property type="entry name" value="PHOSPHOENOLPYRUVATE CARBOXYLASE"/>
    <property type="match status" value="1"/>
</dbReference>
<dbReference type="Pfam" id="PF13714">
    <property type="entry name" value="PEP_mutase"/>
    <property type="match status" value="1"/>
</dbReference>
<dbReference type="PANTHER" id="PTHR42905:SF5">
    <property type="entry name" value="CARBOXYVINYL-CARBOXYPHOSPHONATE PHOSPHORYLMUTASE, CHLOROPLASTIC"/>
    <property type="match status" value="1"/>
</dbReference>
<dbReference type="GO" id="GO:0016833">
    <property type="term" value="F:oxo-acid-lyase activity"/>
    <property type="evidence" value="ECO:0007669"/>
    <property type="project" value="UniProtKB-ARBA"/>
</dbReference>
<organism evidence="1 2">
    <name type="scientific">Reticulibacter mediterranei</name>
    <dbReference type="NCBI Taxonomy" id="2778369"/>
    <lineage>
        <taxon>Bacteria</taxon>
        <taxon>Bacillati</taxon>
        <taxon>Chloroflexota</taxon>
        <taxon>Ktedonobacteria</taxon>
        <taxon>Ktedonobacterales</taxon>
        <taxon>Reticulibacteraceae</taxon>
        <taxon>Reticulibacter</taxon>
    </lineage>
</organism>
<keyword evidence="1" id="KW-0456">Lyase</keyword>
<reference evidence="1" key="1">
    <citation type="submission" date="2020-10" db="EMBL/GenBank/DDBJ databases">
        <title>Taxonomic study of unclassified bacteria belonging to the class Ktedonobacteria.</title>
        <authorList>
            <person name="Yabe S."/>
            <person name="Wang C.M."/>
            <person name="Zheng Y."/>
            <person name="Sakai Y."/>
            <person name="Cavaletti L."/>
            <person name="Monciardini P."/>
            <person name="Donadio S."/>
        </authorList>
    </citation>
    <scope>NUCLEOTIDE SEQUENCE</scope>
    <source>
        <strain evidence="1">ID150040</strain>
    </source>
</reference>
<dbReference type="CDD" id="cd00377">
    <property type="entry name" value="ICL_PEPM"/>
    <property type="match status" value="1"/>
</dbReference>
<sequence length="291" mass="32389">MNVPTLHQQLRQQFRSRLTDPTRGLLHVLGAYDAWSARLMEWAGFEAIYMSGFCVAASACAVPDLGLVTMSEMAQHADAMCSAVRVPVIADADNGYGGVNNVRRCVQHYERAGVAALQLEDQVSPKRCGHFPGKEVISRQEMVAKIKAARDARCDEQLVILARTDANAVEGIEYTLERGWAYFEAGADALLIEAPRSLLELEKISHVFSGKIPLVFNMVESGLLPQLSAQQLEEYGFRLVLYSTKVLLAVTTYMCNMLTQLAKQPTTTLPVLPFEEFLTLIRLQDYRDMDV</sequence>
<dbReference type="AlphaFoldDB" id="A0A8J3IFX3"/>
<name>A0A8J3IFX3_9CHLR</name>
<comment type="caution">
    <text evidence="1">The sequence shown here is derived from an EMBL/GenBank/DDBJ whole genome shotgun (WGS) entry which is preliminary data.</text>
</comment>